<evidence type="ECO:0000256" key="1">
    <source>
        <dbReference type="ARBA" id="ARBA00005234"/>
    </source>
</evidence>
<dbReference type="SUPFAM" id="SSF54001">
    <property type="entry name" value="Cysteine proteinases"/>
    <property type="match status" value="1"/>
</dbReference>
<dbReference type="Proteomes" id="UP000887578">
    <property type="component" value="Unplaced"/>
</dbReference>
<dbReference type="InterPro" id="IPR003653">
    <property type="entry name" value="Peptidase_C48_C"/>
</dbReference>
<organism evidence="6 7">
    <name type="scientific">Panagrolaimus davidi</name>
    <dbReference type="NCBI Taxonomy" id="227884"/>
    <lineage>
        <taxon>Eukaryota</taxon>
        <taxon>Metazoa</taxon>
        <taxon>Ecdysozoa</taxon>
        <taxon>Nematoda</taxon>
        <taxon>Chromadorea</taxon>
        <taxon>Rhabditida</taxon>
        <taxon>Tylenchina</taxon>
        <taxon>Panagrolaimomorpha</taxon>
        <taxon>Panagrolaimoidea</taxon>
        <taxon>Panagrolaimidae</taxon>
        <taxon>Panagrolaimus</taxon>
    </lineage>
</organism>
<evidence type="ECO:0000313" key="7">
    <source>
        <dbReference type="WBParaSite" id="PDA_v2.g10201.t1"/>
    </source>
</evidence>
<feature type="compositionally biased region" description="Polar residues" evidence="4">
    <location>
        <begin position="25"/>
        <end position="43"/>
    </location>
</feature>
<feature type="region of interest" description="Disordered" evidence="4">
    <location>
        <begin position="364"/>
        <end position="396"/>
    </location>
</feature>
<reference evidence="7" key="1">
    <citation type="submission" date="2022-11" db="UniProtKB">
        <authorList>
            <consortium name="WormBaseParasite"/>
        </authorList>
    </citation>
    <scope>IDENTIFICATION</scope>
</reference>
<proteinExistence type="inferred from homology"/>
<protein>
    <submittedName>
        <fullName evidence="7">Ubiquitin-like protease family profile domain-containing protein</fullName>
    </submittedName>
</protein>
<evidence type="ECO:0000259" key="5">
    <source>
        <dbReference type="PROSITE" id="PS50600"/>
    </source>
</evidence>
<feature type="compositionally biased region" description="Basic and acidic residues" evidence="4">
    <location>
        <begin position="9"/>
        <end position="24"/>
    </location>
</feature>
<feature type="domain" description="Ubiquitin-like protease family profile" evidence="5">
    <location>
        <begin position="418"/>
        <end position="607"/>
    </location>
</feature>
<keyword evidence="2" id="KW-0645">Protease</keyword>
<feature type="region of interest" description="Disordered" evidence="4">
    <location>
        <begin position="244"/>
        <end position="280"/>
    </location>
</feature>
<dbReference type="Gene3D" id="3.40.395.10">
    <property type="entry name" value="Adenoviral Proteinase, Chain A"/>
    <property type="match status" value="1"/>
</dbReference>
<accession>A0A914P557</accession>
<feature type="region of interest" description="Disordered" evidence="4">
    <location>
        <begin position="306"/>
        <end position="347"/>
    </location>
</feature>
<keyword evidence="6" id="KW-1185">Reference proteome</keyword>
<sequence>MHRKWNSSKLKDQQHQEPGDEQHHQLNLITDGPSVSYSNTNTVGVGDRHVAPGPAGPPQGINEQPQFYGSAPSTSTDPRYQVVEPKKPKNYNAGLNTRPTTPISLHIQVFEDRRRNPGEHDVHNKLLNAINQLDFTTPRNYIDEFIFPRSQWKNMPPSDTAYFHATQRLLKFIPEFPRSESNENRPSDIANFKSSQRLDRSSVQQPLQNPHHDDATVNQNADQDVEMVDLNADLDVAIVEQNSEVVVDQNDNDSDQQSDGEKPAKRRRKTRKSQATKIKEKRAAVKLKNKSQCSAYSAGILSSATTGQQLKSQQLTQQQLRKLPKSRRPPTTAQNRAEALKPKRPNQGFQVIADVTIAPKVVQDSVTESSQMDTQSQQPNINANGDSNRPSSTQIHQPIQDPTVQLNEDNPIDVDDDGVIVIDDVDYLGGSESISDVPSFQGTTLKDPNLYNALNLQPNSWASDMHIQAFHAAYIPHLSGHVFRRIAFLDSQWQQYPDTPIPNFLRMFPRNPDLIQCPLHLYADHWGLLSINVGQDVATWYDPLMQSWDTQMERVELDYCETILNSLKREGVINDETILQVADYESFNQQRDGCSCGWHICIISEDIARDGHSTRWSRLQIIEERKRMYSILHRLHNINSLPTTLQPQTLPTWPELPHREYDADVVLSLTPQPRWENDGQTIFTSTP</sequence>
<evidence type="ECO:0000256" key="4">
    <source>
        <dbReference type="SAM" id="MobiDB-lite"/>
    </source>
</evidence>
<name>A0A914P557_9BILA</name>
<feature type="compositionally biased region" description="Basic residues" evidence="4">
    <location>
        <begin position="264"/>
        <end position="274"/>
    </location>
</feature>
<feature type="compositionally biased region" description="Basic and acidic residues" evidence="4">
    <location>
        <begin position="177"/>
        <end position="186"/>
    </location>
</feature>
<dbReference type="WBParaSite" id="PDA_v2.g10201.t1">
    <property type="protein sequence ID" value="PDA_v2.g10201.t1"/>
    <property type="gene ID" value="PDA_v2.g10201"/>
</dbReference>
<feature type="region of interest" description="Disordered" evidence="4">
    <location>
        <begin position="176"/>
        <end position="216"/>
    </location>
</feature>
<evidence type="ECO:0000256" key="3">
    <source>
        <dbReference type="ARBA" id="ARBA00022801"/>
    </source>
</evidence>
<comment type="similarity">
    <text evidence="1">Belongs to the peptidase C48 family.</text>
</comment>
<feature type="region of interest" description="Disordered" evidence="4">
    <location>
        <begin position="1"/>
        <end position="99"/>
    </location>
</feature>
<dbReference type="GO" id="GO:0008234">
    <property type="term" value="F:cysteine-type peptidase activity"/>
    <property type="evidence" value="ECO:0007669"/>
    <property type="project" value="InterPro"/>
</dbReference>
<dbReference type="Pfam" id="PF02902">
    <property type="entry name" value="Peptidase_C48"/>
    <property type="match status" value="1"/>
</dbReference>
<feature type="compositionally biased region" description="Polar residues" evidence="4">
    <location>
        <begin position="61"/>
        <end position="78"/>
    </location>
</feature>
<evidence type="ECO:0000313" key="6">
    <source>
        <dbReference type="Proteomes" id="UP000887578"/>
    </source>
</evidence>
<dbReference type="GO" id="GO:0006508">
    <property type="term" value="P:proteolysis"/>
    <property type="evidence" value="ECO:0007669"/>
    <property type="project" value="UniProtKB-KW"/>
</dbReference>
<feature type="compositionally biased region" description="Low complexity" evidence="4">
    <location>
        <begin position="306"/>
        <end position="320"/>
    </location>
</feature>
<dbReference type="AlphaFoldDB" id="A0A914P557"/>
<keyword evidence="3" id="KW-0378">Hydrolase</keyword>
<evidence type="ECO:0000256" key="2">
    <source>
        <dbReference type="ARBA" id="ARBA00022670"/>
    </source>
</evidence>
<dbReference type="InterPro" id="IPR038765">
    <property type="entry name" value="Papain-like_cys_pep_sf"/>
</dbReference>
<dbReference type="PROSITE" id="PS50600">
    <property type="entry name" value="ULP_PROTEASE"/>
    <property type="match status" value="1"/>
</dbReference>